<dbReference type="RefSeq" id="WP_054403134.1">
    <property type="nucleotide sequence ID" value="NZ_LIUT01000001.1"/>
</dbReference>
<dbReference type="Proteomes" id="UP000036932">
    <property type="component" value="Unassembled WGS sequence"/>
</dbReference>
<organism evidence="1 2">
    <name type="scientific">Paenibacillus solani</name>
    <dbReference type="NCBI Taxonomy" id="1705565"/>
    <lineage>
        <taxon>Bacteria</taxon>
        <taxon>Bacillati</taxon>
        <taxon>Bacillota</taxon>
        <taxon>Bacilli</taxon>
        <taxon>Bacillales</taxon>
        <taxon>Paenibacillaceae</taxon>
        <taxon>Paenibacillus</taxon>
    </lineage>
</organism>
<dbReference type="AlphaFoldDB" id="A0A0M1P701"/>
<name>A0A0M1P701_9BACL</name>
<sequence length="152" mass="17741">MKLKLFFIFMLVILVGCNEQKDEIVTELHKEQHINYLKDYGWSIDRFASDFKYAASSLESFKSHVNDIEELGQVDLAPYFDKEVIETGYILQEKTMTYNKIVGYILESDDEIIGGYLEFNHEAEQEDGTLEIDQTEISPMLHRKELGSNYPR</sequence>
<protein>
    <submittedName>
        <fullName evidence="1">Uncharacterized protein</fullName>
    </submittedName>
</protein>
<keyword evidence="2" id="KW-1185">Reference proteome</keyword>
<proteinExistence type="predicted"/>
<gene>
    <name evidence="1" type="ORF">AM231_14300</name>
</gene>
<reference evidence="2" key="1">
    <citation type="submission" date="2015-08" db="EMBL/GenBank/DDBJ databases">
        <title>Genome sequencing project for genomic taxonomy and phylogenomics of Bacillus-like bacteria.</title>
        <authorList>
            <person name="Liu B."/>
            <person name="Wang J."/>
            <person name="Zhu Y."/>
            <person name="Liu G."/>
            <person name="Chen Q."/>
            <person name="Chen Z."/>
            <person name="Lan J."/>
            <person name="Che J."/>
            <person name="Ge C."/>
            <person name="Shi H."/>
            <person name="Pan Z."/>
            <person name="Liu X."/>
        </authorList>
    </citation>
    <scope>NUCLEOTIDE SEQUENCE [LARGE SCALE GENOMIC DNA]</scope>
    <source>
        <strain evidence="2">FJAT-22460</strain>
    </source>
</reference>
<dbReference type="OrthoDB" id="2653685at2"/>
<dbReference type="EMBL" id="LIUT01000001">
    <property type="protein sequence ID" value="KOR90187.1"/>
    <property type="molecule type" value="Genomic_DNA"/>
</dbReference>
<evidence type="ECO:0000313" key="2">
    <source>
        <dbReference type="Proteomes" id="UP000036932"/>
    </source>
</evidence>
<evidence type="ECO:0000313" key="1">
    <source>
        <dbReference type="EMBL" id="KOR90187.1"/>
    </source>
</evidence>
<dbReference type="PROSITE" id="PS51257">
    <property type="entry name" value="PROKAR_LIPOPROTEIN"/>
    <property type="match status" value="1"/>
</dbReference>
<comment type="caution">
    <text evidence="1">The sequence shown here is derived from an EMBL/GenBank/DDBJ whole genome shotgun (WGS) entry which is preliminary data.</text>
</comment>
<dbReference type="PATRIC" id="fig|1705565.3.peg.4900"/>
<accession>A0A0M1P701</accession>